<protein>
    <submittedName>
        <fullName evidence="1">Uncharacterized protein</fullName>
    </submittedName>
</protein>
<accession>A0ACB7CBL7</accession>
<dbReference type="EMBL" id="JABTEG010000008">
    <property type="protein sequence ID" value="KAG4304447.1"/>
    <property type="molecule type" value="Genomic_DNA"/>
</dbReference>
<comment type="caution">
    <text evidence="1">The sequence shown here is derived from an EMBL/GenBank/DDBJ whole genome shotgun (WGS) entry which is preliminary data.</text>
</comment>
<evidence type="ECO:0000313" key="1">
    <source>
        <dbReference type="EMBL" id="KAG4304447.1"/>
    </source>
</evidence>
<gene>
    <name evidence="1" type="ORF">PORY_002157</name>
</gene>
<name>A0ACB7CBL7_9ASCO</name>
<evidence type="ECO:0000313" key="2">
    <source>
        <dbReference type="Proteomes" id="UP000768646"/>
    </source>
</evidence>
<sequence>MTIRFIKPSENQGILDEKTVYDNEDDYFKDSLYDTMAFQSFSHSKIVTPGEFITDDPQFMRGHGTYIKDKNTIYASVVGTVQRVNKLISVKPLKSRCRYLPEIGDLVVGRIVEVGHKRWKVDIGAKQDAILMLPSINLPGGILRRKSETDELKMRTFFSEGDLLVAEVQTFFSDGSVSLHTRSLKYGKLRNGSFVKVPSNLVLRSNVHSYTLPNGTDVIFGTNGYIWVRKHTEVSSGKPGVSITRLEEEASEAIYSNVNDNIEPYLLHEIARVCNVIKALAACKVTINEKMILLGYEASMIYEDAAELLWPSVQHKIYAQIMSQK</sequence>
<reference evidence="1 2" key="1">
    <citation type="journal article" date="2021" name="Commun. Biol.">
        <title>Genomic insights into the host specific adaptation of the Pneumocystis genus.</title>
        <authorList>
            <person name="Cisse O.H."/>
            <person name="Ma L."/>
            <person name="Dekker J.P."/>
            <person name="Khil P.P."/>
            <person name="Youn J.-H."/>
            <person name="Brenchley J.M."/>
            <person name="Blair R."/>
            <person name="Pahar B."/>
            <person name="Chabe M."/>
            <person name="Van Rompay K.K.A."/>
            <person name="Keesler R."/>
            <person name="Sukura A."/>
            <person name="Hirsch V."/>
            <person name="Kutty G."/>
            <person name="Liu Y."/>
            <person name="Peng L."/>
            <person name="Chen J."/>
            <person name="Song J."/>
            <person name="Weissenbacher-Lang C."/>
            <person name="Xu J."/>
            <person name="Upham N.S."/>
            <person name="Stajich J.E."/>
            <person name="Cuomo C.A."/>
            <person name="Cushion M.T."/>
            <person name="Kovacs J.A."/>
        </authorList>
    </citation>
    <scope>NUCLEOTIDE SEQUENCE [LARGE SCALE GENOMIC DNA]</scope>
    <source>
        <strain evidence="1 2">RABM</strain>
    </source>
</reference>
<organism evidence="1 2">
    <name type="scientific">Pneumocystis oryctolagi</name>
    <dbReference type="NCBI Taxonomy" id="42067"/>
    <lineage>
        <taxon>Eukaryota</taxon>
        <taxon>Fungi</taxon>
        <taxon>Dikarya</taxon>
        <taxon>Ascomycota</taxon>
        <taxon>Taphrinomycotina</taxon>
        <taxon>Pneumocystomycetes</taxon>
        <taxon>Pneumocystaceae</taxon>
        <taxon>Pneumocystis</taxon>
    </lineage>
</organism>
<proteinExistence type="predicted"/>
<keyword evidence="2" id="KW-1185">Reference proteome</keyword>
<dbReference type="Proteomes" id="UP000768646">
    <property type="component" value="Unassembled WGS sequence"/>
</dbReference>